<dbReference type="GO" id="GO:0004386">
    <property type="term" value="F:helicase activity"/>
    <property type="evidence" value="ECO:0007669"/>
    <property type="project" value="TreeGrafter"/>
</dbReference>
<dbReference type="OrthoDB" id="5600252at2759"/>
<dbReference type="GO" id="GO:0005524">
    <property type="term" value="F:ATP binding"/>
    <property type="evidence" value="ECO:0007669"/>
    <property type="project" value="UniProtKB-KW"/>
</dbReference>
<evidence type="ECO:0000256" key="4">
    <source>
        <dbReference type="SAM" id="MobiDB-lite"/>
    </source>
</evidence>
<feature type="domain" description="Helicase C-terminal" evidence="6">
    <location>
        <begin position="426"/>
        <end position="628"/>
    </location>
</feature>
<dbReference type="PANTHER" id="PTHR18934">
    <property type="entry name" value="ATP-DEPENDENT RNA HELICASE"/>
    <property type="match status" value="1"/>
</dbReference>
<evidence type="ECO:0000313" key="8">
    <source>
        <dbReference type="RefSeq" id="XP_033458322.1"/>
    </source>
</evidence>
<evidence type="ECO:0000259" key="5">
    <source>
        <dbReference type="PROSITE" id="PS51192"/>
    </source>
</evidence>
<keyword evidence="1" id="KW-0547">Nucleotide-binding</keyword>
<dbReference type="SUPFAM" id="SSF52540">
    <property type="entry name" value="P-loop containing nucleoside triphosphate hydrolases"/>
    <property type="match status" value="1"/>
</dbReference>
<dbReference type="GO" id="GO:0016787">
    <property type="term" value="F:hydrolase activity"/>
    <property type="evidence" value="ECO:0007669"/>
    <property type="project" value="UniProtKB-KW"/>
</dbReference>
<dbReference type="InterPro" id="IPR014001">
    <property type="entry name" value="Helicase_ATP-bd"/>
</dbReference>
<evidence type="ECO:0000256" key="2">
    <source>
        <dbReference type="ARBA" id="ARBA00022801"/>
    </source>
</evidence>
<protein>
    <submittedName>
        <fullName evidence="8">P-loop containing nucleoside triphosphate hydrolase protein</fullName>
    </submittedName>
</protein>
<accession>A0A6J3LZU7</accession>
<dbReference type="Gene3D" id="3.40.50.300">
    <property type="entry name" value="P-loop containing nucleotide triphosphate hydrolases"/>
    <property type="match status" value="2"/>
</dbReference>
<dbReference type="AlphaFoldDB" id="A0A6J3LZU7"/>
<dbReference type="InterPro" id="IPR001650">
    <property type="entry name" value="Helicase_C-like"/>
</dbReference>
<dbReference type="InterPro" id="IPR002464">
    <property type="entry name" value="DNA/RNA_helicase_DEAH_CS"/>
</dbReference>
<dbReference type="GO" id="GO:1990904">
    <property type="term" value="C:ribonucleoprotein complex"/>
    <property type="evidence" value="ECO:0007669"/>
    <property type="project" value="UniProtKB-ARBA"/>
</dbReference>
<keyword evidence="2 8" id="KW-0378">Hydrolase</keyword>
<dbReference type="GeneID" id="54360419"/>
<dbReference type="GO" id="GO:0003723">
    <property type="term" value="F:RNA binding"/>
    <property type="evidence" value="ECO:0007669"/>
    <property type="project" value="TreeGrafter"/>
</dbReference>
<dbReference type="PROSITE" id="PS00690">
    <property type="entry name" value="DEAH_ATP_HELICASE"/>
    <property type="match status" value="1"/>
</dbReference>
<feature type="domain" description="Helicase ATP-binding" evidence="5">
    <location>
        <begin position="301"/>
        <end position="476"/>
    </location>
</feature>
<reference evidence="8" key="3">
    <citation type="submission" date="2025-08" db="UniProtKB">
        <authorList>
            <consortium name="RefSeq"/>
        </authorList>
    </citation>
    <scope>IDENTIFICATION</scope>
    <source>
        <strain evidence="8">CBS 342.82</strain>
    </source>
</reference>
<name>A0A6J3LZU7_9PEZI</name>
<gene>
    <name evidence="8" type="ORF">K489DRAFT_360578</name>
</gene>
<dbReference type="Proteomes" id="UP000504637">
    <property type="component" value="Unplaced"/>
</dbReference>
<dbReference type="Pfam" id="PF00271">
    <property type="entry name" value="Helicase_C"/>
    <property type="match status" value="1"/>
</dbReference>
<reference evidence="8" key="1">
    <citation type="submission" date="2020-01" db="EMBL/GenBank/DDBJ databases">
        <authorList>
            <consortium name="DOE Joint Genome Institute"/>
            <person name="Haridas S."/>
            <person name="Albert R."/>
            <person name="Binder M."/>
            <person name="Bloem J."/>
            <person name="Labutti K."/>
            <person name="Salamov A."/>
            <person name="Andreopoulos B."/>
            <person name="Baker S.E."/>
            <person name="Barry K."/>
            <person name="Bills G."/>
            <person name="Bluhm B.H."/>
            <person name="Cannon C."/>
            <person name="Castanera R."/>
            <person name="Culley D.E."/>
            <person name="Daum C."/>
            <person name="Ezra D."/>
            <person name="Gonzalez J.B."/>
            <person name="Henrissat B."/>
            <person name="Kuo A."/>
            <person name="Liang C."/>
            <person name="Lipzen A."/>
            <person name="Lutzoni F."/>
            <person name="Magnuson J."/>
            <person name="Mondo S."/>
            <person name="Nolan M."/>
            <person name="Ohm R."/>
            <person name="Pangilinan J."/>
            <person name="Park H.-J."/>
            <person name="Ramirez L."/>
            <person name="Alfaro M."/>
            <person name="Sun H."/>
            <person name="Tritt A."/>
            <person name="Yoshinaga Y."/>
            <person name="Zwiers L.-H."/>
            <person name="Turgeon B.G."/>
            <person name="Goodwin S.B."/>
            <person name="Spatafora J.W."/>
            <person name="Crous P.W."/>
            <person name="Grigoriev I.V."/>
        </authorList>
    </citation>
    <scope>NUCLEOTIDE SEQUENCE</scope>
    <source>
        <strain evidence="8">CBS 342.82</strain>
    </source>
</reference>
<dbReference type="SMART" id="SM00490">
    <property type="entry name" value="HELICc"/>
    <property type="match status" value="1"/>
</dbReference>
<feature type="region of interest" description="Disordered" evidence="4">
    <location>
        <begin position="981"/>
        <end position="1012"/>
    </location>
</feature>
<dbReference type="InterPro" id="IPR007502">
    <property type="entry name" value="Helicase-assoc_dom"/>
</dbReference>
<dbReference type="SMART" id="SM00847">
    <property type="entry name" value="HA2"/>
    <property type="match status" value="1"/>
</dbReference>
<dbReference type="PROSITE" id="PS51194">
    <property type="entry name" value="HELICASE_CTER"/>
    <property type="match status" value="1"/>
</dbReference>
<dbReference type="PANTHER" id="PTHR18934:SF203">
    <property type="entry name" value="ATP-DEPENDENT RNA HELICASE A"/>
    <property type="match status" value="1"/>
</dbReference>
<keyword evidence="3" id="KW-0067">ATP-binding</keyword>
<dbReference type="RefSeq" id="XP_033458322.1">
    <property type="nucleotide sequence ID" value="XM_033602619.1"/>
</dbReference>
<dbReference type="PROSITE" id="PS51192">
    <property type="entry name" value="HELICASE_ATP_BIND_1"/>
    <property type="match status" value="1"/>
</dbReference>
<dbReference type="InterPro" id="IPR027417">
    <property type="entry name" value="P-loop_NTPase"/>
</dbReference>
<dbReference type="SMART" id="SM00487">
    <property type="entry name" value="DEXDc"/>
    <property type="match status" value="1"/>
</dbReference>
<dbReference type="CDD" id="cd17917">
    <property type="entry name" value="DEXHc_RHA-like"/>
    <property type="match status" value="1"/>
</dbReference>
<dbReference type="CDD" id="cd18791">
    <property type="entry name" value="SF2_C_RHA"/>
    <property type="match status" value="1"/>
</dbReference>
<sequence>MSATTDSTNLDASIDIYNFAASFGDVPVFSSTKMPPSFRKVLLKEGIVRGAASWKVDVKLPALDFIVSAIDKDPVRAETAALLTLKRRLEKHSARLAELRSSMPDWGTLTVDTASDFLTFLKSTCRDMNVELDTPAGKQGTRDNPIEINLNGQIVEPRIIGRTKKDSLAAARLVAAVHVLKTKPELYTEFTKALERGGGKIIRPQHPVKIQLSENTLTIMNDAMREVRNVGRVSERQALPVAEVERAESRPYRTAPTEQVRLALNSTLQERQQAFNEDPTTAAMREIRANLPMSQHSAAVLEMISNNTYSIVVGATGSGKTTQVPQLILDDAIAKGEGGFCDIICTQPRRIAATSVAQRVAEERGQRLQEQIGHHVRFDVKLAPLGGSINFCTSGILLAILRHHPDSLLDSVSHLVLDEVHERDMIMDVLLINLKRAFENRLAVGKSVPKIVLMSATLDTNLFAEYFATKKDGESQPCPSVSVPGRTFPVKERYLNSDKFDVHILHSTVPPADQRRIFDPTPEGRRKIILATNIAETSITVPDVKHVVDAGKLRENRYDATKRITRLECVWESQSNAKQRAGRAGRVSDGNYYALFSKGRKSLMRAAGKPELLRSDLAEVCLSIKAQGFNEPLAQFLGRAIEPPSPSALRSSIKYLKSMQAFTDQEELTVLGQVLAKMPVHPSLGKMILLGIIFRCLDPMLLLGSLEPGRSLFTFPPGTSKKEVLAGHKIYKGDSSDHIALLRGLDKLRLLEARGLGHNSVFEFAMRENLHMGVYREVRKTATQIDAILQEIKLIPERRGPGLYGGEALNANSTNLELIKSLVLAGSYPNLAVKSFGRVHRTAHEETVIIPMQSANVDTETSPGDLFAFGQLFESGGQMQMRESTLVSPLMVLLFGGKLGMNDFGKIEMDDWLPFAMTSRLGPGLANKSVINMRNALDRVLHQSLLRVLSTDKRDSEEERLRKKFMGHVIRMLESDYKSRTFRNRGPIGDSNEVREDRSIGPSSRRVVHGRP</sequence>
<dbReference type="InterPro" id="IPR011545">
    <property type="entry name" value="DEAD/DEAH_box_helicase_dom"/>
</dbReference>
<evidence type="ECO:0000256" key="1">
    <source>
        <dbReference type="ARBA" id="ARBA00022741"/>
    </source>
</evidence>
<dbReference type="Gene3D" id="1.20.120.1080">
    <property type="match status" value="1"/>
</dbReference>
<proteinExistence type="predicted"/>
<evidence type="ECO:0000256" key="3">
    <source>
        <dbReference type="ARBA" id="ARBA00022840"/>
    </source>
</evidence>
<reference evidence="8" key="2">
    <citation type="submission" date="2020-04" db="EMBL/GenBank/DDBJ databases">
        <authorList>
            <consortium name="NCBI Genome Project"/>
        </authorList>
    </citation>
    <scope>NUCLEOTIDE SEQUENCE</scope>
    <source>
        <strain evidence="8">CBS 342.82</strain>
    </source>
</reference>
<evidence type="ECO:0000259" key="6">
    <source>
        <dbReference type="PROSITE" id="PS51194"/>
    </source>
</evidence>
<keyword evidence="7" id="KW-1185">Reference proteome</keyword>
<organism evidence="8">
    <name type="scientific">Dissoconium aciculare CBS 342.82</name>
    <dbReference type="NCBI Taxonomy" id="1314786"/>
    <lineage>
        <taxon>Eukaryota</taxon>
        <taxon>Fungi</taxon>
        <taxon>Dikarya</taxon>
        <taxon>Ascomycota</taxon>
        <taxon>Pezizomycotina</taxon>
        <taxon>Dothideomycetes</taxon>
        <taxon>Dothideomycetidae</taxon>
        <taxon>Mycosphaerellales</taxon>
        <taxon>Dissoconiaceae</taxon>
        <taxon>Dissoconium</taxon>
    </lineage>
</organism>
<dbReference type="Pfam" id="PF00270">
    <property type="entry name" value="DEAD"/>
    <property type="match status" value="1"/>
</dbReference>
<evidence type="ECO:0000313" key="7">
    <source>
        <dbReference type="Proteomes" id="UP000504637"/>
    </source>
</evidence>